<dbReference type="InterPro" id="IPR036390">
    <property type="entry name" value="WH_DNA-bd_sf"/>
</dbReference>
<dbReference type="InterPro" id="IPR008920">
    <property type="entry name" value="TF_FadR/GntR_C"/>
</dbReference>
<dbReference type="EMBL" id="CP093326">
    <property type="protein sequence ID" value="UNK45566.1"/>
    <property type="molecule type" value="Genomic_DNA"/>
</dbReference>
<reference evidence="5 6" key="1">
    <citation type="submission" date="2022-03" db="EMBL/GenBank/DDBJ databases">
        <title>Isotopic signatures of nitrous oxide derived from detoxification processes.</title>
        <authorList>
            <person name="Behrendt U."/>
            <person name="Buchen C."/>
            <person name="Well R."/>
            <person name="Ulrich A."/>
            <person name="Rohe L."/>
            <person name="Kolb S."/>
            <person name="Schloter M."/>
            <person name="Horn M.A."/>
            <person name="Augustin J."/>
        </authorList>
    </citation>
    <scope>NUCLEOTIDE SEQUENCE [LARGE SCALE GENOMIC DNA]</scope>
    <source>
        <strain evidence="5 6">S4-C24</strain>
    </source>
</reference>
<dbReference type="SUPFAM" id="SSF48008">
    <property type="entry name" value="GntR ligand-binding domain-like"/>
    <property type="match status" value="1"/>
</dbReference>
<evidence type="ECO:0000259" key="4">
    <source>
        <dbReference type="PROSITE" id="PS50949"/>
    </source>
</evidence>
<evidence type="ECO:0000256" key="1">
    <source>
        <dbReference type="ARBA" id="ARBA00023015"/>
    </source>
</evidence>
<accession>A0ABY3W7V1</accession>
<protein>
    <submittedName>
        <fullName evidence="5">GntR family transcriptional regulator</fullName>
    </submittedName>
</protein>
<dbReference type="PANTHER" id="PTHR43537:SF45">
    <property type="entry name" value="GNTR FAMILY REGULATORY PROTEIN"/>
    <property type="match status" value="1"/>
</dbReference>
<dbReference type="InterPro" id="IPR036388">
    <property type="entry name" value="WH-like_DNA-bd_sf"/>
</dbReference>
<organism evidence="5 6">
    <name type="scientific">Arthrobacter sulfonylureivorans</name>
    <dbReference type="NCBI Taxonomy" id="2486855"/>
    <lineage>
        <taxon>Bacteria</taxon>
        <taxon>Bacillati</taxon>
        <taxon>Actinomycetota</taxon>
        <taxon>Actinomycetes</taxon>
        <taxon>Micrococcales</taxon>
        <taxon>Micrococcaceae</taxon>
        <taxon>Arthrobacter</taxon>
    </lineage>
</organism>
<sequence length="223" mass="23876">MSTTPTAVPKSTDSSAVVAGLKKAIDRGELVPNQRLVEADICAEFNASRATVRAALAELTLEGLVERIQNRGARVRAVSVEEAVEITEVRAALEAICAAKAAEHVTDEDVQELQALGRTMSEAVETGDLLKYSDCNKTLHRRVIELGGHNTAAALIARLRGQSVRFQFRLAMQPGRPTVSLPEHLDIVDAVCAKDPERAAAAMEKHLKSVATAIMRAAEESGS</sequence>
<dbReference type="SMART" id="SM00345">
    <property type="entry name" value="HTH_GNTR"/>
    <property type="match status" value="1"/>
</dbReference>
<dbReference type="Proteomes" id="UP000829069">
    <property type="component" value="Chromosome"/>
</dbReference>
<dbReference type="RefSeq" id="WP_241913762.1">
    <property type="nucleotide sequence ID" value="NZ_CP093326.1"/>
</dbReference>
<dbReference type="SMART" id="SM00895">
    <property type="entry name" value="FCD"/>
    <property type="match status" value="1"/>
</dbReference>
<dbReference type="PROSITE" id="PS50949">
    <property type="entry name" value="HTH_GNTR"/>
    <property type="match status" value="1"/>
</dbReference>
<keyword evidence="6" id="KW-1185">Reference proteome</keyword>
<dbReference type="Pfam" id="PF00392">
    <property type="entry name" value="GntR"/>
    <property type="match status" value="1"/>
</dbReference>
<dbReference type="PANTHER" id="PTHR43537">
    <property type="entry name" value="TRANSCRIPTIONAL REGULATOR, GNTR FAMILY"/>
    <property type="match status" value="1"/>
</dbReference>
<dbReference type="Gene3D" id="1.20.120.530">
    <property type="entry name" value="GntR ligand-binding domain-like"/>
    <property type="match status" value="1"/>
</dbReference>
<keyword evidence="2" id="KW-0238">DNA-binding</keyword>
<dbReference type="InterPro" id="IPR000524">
    <property type="entry name" value="Tscrpt_reg_HTH_GntR"/>
</dbReference>
<dbReference type="CDD" id="cd07377">
    <property type="entry name" value="WHTH_GntR"/>
    <property type="match status" value="1"/>
</dbReference>
<dbReference type="Pfam" id="PF07729">
    <property type="entry name" value="FCD"/>
    <property type="match status" value="1"/>
</dbReference>
<keyword evidence="3" id="KW-0804">Transcription</keyword>
<dbReference type="SUPFAM" id="SSF46785">
    <property type="entry name" value="Winged helix' DNA-binding domain"/>
    <property type="match status" value="1"/>
</dbReference>
<dbReference type="InterPro" id="IPR011711">
    <property type="entry name" value="GntR_C"/>
</dbReference>
<evidence type="ECO:0000313" key="6">
    <source>
        <dbReference type="Proteomes" id="UP000829069"/>
    </source>
</evidence>
<proteinExistence type="predicted"/>
<dbReference type="Gene3D" id="1.10.10.10">
    <property type="entry name" value="Winged helix-like DNA-binding domain superfamily/Winged helix DNA-binding domain"/>
    <property type="match status" value="1"/>
</dbReference>
<gene>
    <name evidence="5" type="ORF">MNQ99_16865</name>
</gene>
<evidence type="ECO:0000313" key="5">
    <source>
        <dbReference type="EMBL" id="UNK45566.1"/>
    </source>
</evidence>
<keyword evidence="1" id="KW-0805">Transcription regulation</keyword>
<evidence type="ECO:0000256" key="3">
    <source>
        <dbReference type="ARBA" id="ARBA00023163"/>
    </source>
</evidence>
<name>A0ABY3W7V1_9MICC</name>
<evidence type="ECO:0000256" key="2">
    <source>
        <dbReference type="ARBA" id="ARBA00023125"/>
    </source>
</evidence>
<feature type="domain" description="HTH gntR-type" evidence="4">
    <location>
        <begin position="11"/>
        <end position="78"/>
    </location>
</feature>